<evidence type="ECO:0000256" key="1">
    <source>
        <dbReference type="ARBA" id="ARBA00022729"/>
    </source>
</evidence>
<dbReference type="STRING" id="67855.RO21_03860"/>
<dbReference type="Gene3D" id="3.40.50.2300">
    <property type="match status" value="2"/>
</dbReference>
<dbReference type="EMBL" id="SPPA01000002">
    <property type="protein sequence ID" value="TFV13151.1"/>
    <property type="molecule type" value="Genomic_DNA"/>
</dbReference>
<keyword evidence="7" id="KW-0449">Lipoprotein</keyword>
<dbReference type="Pfam" id="PF04348">
    <property type="entry name" value="LppC"/>
    <property type="match status" value="1"/>
</dbReference>
<dbReference type="Proteomes" id="UP000297396">
    <property type="component" value="Unassembled WGS sequence"/>
</dbReference>
<keyword evidence="2 8" id="KW-0133">Cell shape</keyword>
<dbReference type="AlphaFoldDB" id="A0A0J5P650"/>
<name>A0A0J5P650_9PAST</name>
<gene>
    <name evidence="8" type="primary">lpoA</name>
    <name evidence="11" type="ORF">E4T80_01200</name>
    <name evidence="10" type="ORF">RO21_03860</name>
</gene>
<keyword evidence="5" id="KW-0564">Palmitate</keyword>
<dbReference type="InterPro" id="IPR028082">
    <property type="entry name" value="Peripla_BP_I"/>
</dbReference>
<dbReference type="Gene3D" id="1.25.40.10">
    <property type="entry name" value="Tetratricopeptide repeat domain"/>
    <property type="match status" value="1"/>
</dbReference>
<sequence length="577" mass="63906">MPTILLQTRHFRQKMKTVFIPTALALFLSACAGNKITETLKNEAYANSEFYINKADQTKKIEDQQTYRLLAIRKLIDENKVVEAQNTMADIDTTKLDEVQSLEYQLLTAQLLALQGNNAQALAQLQRLPQPQLSQSQLLRVYQTYARVAENQNDVIGAVRARSLMDRYLTDNKARQQNNDHVWAMLRNANRGMLEKATADEIGLAGWLALAVTYNQNMSNPSALPQAIQYWKSQYPNHTAANLMPTELQNVTSFQQTQLSQVALLLPLSGEAKILGDIIKRGFDDAKGTNPIAVQTYDTDTAPVDDLLLQAKSQGVQTVIGPLLKPRVDALLGSAQINDLNVLALNATANARAVARVCYYGLSPEAEARSGAERLYQDNIAHAVLLVPRGDFGQRSADAFAQRWRQLTNKDADIRYYNEPLESVASLQNNGLASQSGIYILGTNNQLLEIKQGIDNSTLAGQFPLYTSSRSNSPNNGAEFRLTMEGVKFSEIPLLADAESAEYKNAESLAESDFSMMRLYAMGSDAWSIANKFNEFRQIPGYKVSGLTGVLSAGTNCNIERQMTWLQYRNGSIVSAN</sequence>
<evidence type="ECO:0000256" key="9">
    <source>
        <dbReference type="SAM" id="SignalP"/>
    </source>
</evidence>
<keyword evidence="1 8" id="KW-0732">Signal</keyword>
<dbReference type="EMBL" id="JWIZ01000022">
    <property type="protein sequence ID" value="KMK51853.1"/>
    <property type="molecule type" value="Genomic_DNA"/>
</dbReference>
<comment type="function">
    <text evidence="8">Regulator of peptidoglycan synthesis that is essential for the function of penicillin-binding protein 1A (PBP1a).</text>
</comment>
<dbReference type="RefSeq" id="WP_047976480.1">
    <property type="nucleotide sequence ID" value="NZ_JADGLC010000002.1"/>
</dbReference>
<dbReference type="OrthoDB" id="6708821at2"/>
<organism evidence="10 12">
    <name type="scientific">Muribacter muris</name>
    <dbReference type="NCBI Taxonomy" id="67855"/>
    <lineage>
        <taxon>Bacteria</taxon>
        <taxon>Pseudomonadati</taxon>
        <taxon>Pseudomonadota</taxon>
        <taxon>Gammaproteobacteria</taxon>
        <taxon>Pasteurellales</taxon>
        <taxon>Pasteurellaceae</taxon>
        <taxon>Muribacter</taxon>
    </lineage>
</organism>
<dbReference type="GO" id="GO:0008360">
    <property type="term" value="P:regulation of cell shape"/>
    <property type="evidence" value="ECO:0007669"/>
    <property type="project" value="UniProtKB-KW"/>
</dbReference>
<keyword evidence="4 8" id="KW-0472">Membrane</keyword>
<evidence type="ECO:0000256" key="7">
    <source>
        <dbReference type="ARBA" id="ARBA00023288"/>
    </source>
</evidence>
<proteinExistence type="inferred from homology"/>
<comment type="subunit">
    <text evidence="8">Interacts with PBP1a.</text>
</comment>
<evidence type="ECO:0000313" key="13">
    <source>
        <dbReference type="Proteomes" id="UP000297396"/>
    </source>
</evidence>
<dbReference type="CDD" id="cd06339">
    <property type="entry name" value="PBP1_YraM_LppC_lipoprotein-like"/>
    <property type="match status" value="1"/>
</dbReference>
<keyword evidence="6 8" id="KW-0998">Cell outer membrane</keyword>
<evidence type="ECO:0000256" key="2">
    <source>
        <dbReference type="ARBA" id="ARBA00022960"/>
    </source>
</evidence>
<dbReference type="PANTHER" id="PTHR38038:SF1">
    <property type="entry name" value="PENICILLIN-BINDING PROTEIN ACTIVATOR LPOA"/>
    <property type="match status" value="1"/>
</dbReference>
<keyword evidence="3 8" id="KW-0573">Peptidoglycan synthesis</keyword>
<evidence type="ECO:0000256" key="3">
    <source>
        <dbReference type="ARBA" id="ARBA00022984"/>
    </source>
</evidence>
<reference evidence="10 12" key="1">
    <citation type="submission" date="2014-12" db="EMBL/GenBank/DDBJ databases">
        <title>Reclassification of Actinobacillus muris as Muribacter muris.</title>
        <authorList>
            <person name="Christensen H."/>
            <person name="Nicklas W."/>
            <person name="Bisgaard M."/>
        </authorList>
    </citation>
    <scope>NUCLEOTIDE SEQUENCE [LARGE SCALE GENOMIC DNA]</scope>
    <source>
        <strain evidence="10 12">Ackerman80-443D</strain>
    </source>
</reference>
<evidence type="ECO:0000313" key="10">
    <source>
        <dbReference type="EMBL" id="KMK51853.1"/>
    </source>
</evidence>
<dbReference type="PANTHER" id="PTHR38038">
    <property type="entry name" value="PENICILLIN-BINDING PROTEIN ACTIVATOR LPOA"/>
    <property type="match status" value="1"/>
</dbReference>
<feature type="signal peptide" evidence="9">
    <location>
        <begin position="1"/>
        <end position="32"/>
    </location>
</feature>
<dbReference type="HAMAP" id="MF_01890">
    <property type="entry name" value="LpoA"/>
    <property type="match status" value="1"/>
</dbReference>
<dbReference type="SUPFAM" id="SSF53822">
    <property type="entry name" value="Periplasmic binding protein-like I"/>
    <property type="match status" value="1"/>
</dbReference>
<evidence type="ECO:0000256" key="8">
    <source>
        <dbReference type="HAMAP-Rule" id="MF_01890"/>
    </source>
</evidence>
<comment type="similarity">
    <text evidence="8">Belongs to the LpoA family.</text>
</comment>
<evidence type="ECO:0000256" key="4">
    <source>
        <dbReference type="ARBA" id="ARBA00023136"/>
    </source>
</evidence>
<dbReference type="InterPro" id="IPR011990">
    <property type="entry name" value="TPR-like_helical_dom_sf"/>
</dbReference>
<evidence type="ECO:0000313" key="12">
    <source>
        <dbReference type="Proteomes" id="UP000036270"/>
    </source>
</evidence>
<dbReference type="PATRIC" id="fig|67855.3.peg.630"/>
<feature type="chain" id="PRO_5033226303" description="Penicillin-binding protein activator LpoA" evidence="9">
    <location>
        <begin position="33"/>
        <end position="577"/>
    </location>
</feature>
<dbReference type="GO" id="GO:0031241">
    <property type="term" value="C:periplasmic side of cell outer membrane"/>
    <property type="evidence" value="ECO:0007669"/>
    <property type="project" value="UniProtKB-UniRule"/>
</dbReference>
<reference evidence="11 13" key="2">
    <citation type="submission" date="2019-03" db="EMBL/GenBank/DDBJ databases">
        <title>Diversity of the mouse oral microbiome.</title>
        <authorList>
            <person name="Joseph S."/>
            <person name="Aduse-Opoku J."/>
            <person name="Curtis M."/>
            <person name="Wade W."/>
            <person name="Hashim A."/>
        </authorList>
    </citation>
    <scope>NUCLEOTIDE SEQUENCE [LARGE SCALE GENOMIC DNA]</scope>
    <source>
        <strain evidence="11 13">WT12</strain>
    </source>
</reference>
<evidence type="ECO:0000256" key="6">
    <source>
        <dbReference type="ARBA" id="ARBA00023237"/>
    </source>
</evidence>
<dbReference type="GO" id="GO:0030234">
    <property type="term" value="F:enzyme regulator activity"/>
    <property type="evidence" value="ECO:0007669"/>
    <property type="project" value="UniProtKB-UniRule"/>
</dbReference>
<dbReference type="Proteomes" id="UP000036270">
    <property type="component" value="Unassembled WGS sequence"/>
</dbReference>
<evidence type="ECO:0000256" key="5">
    <source>
        <dbReference type="ARBA" id="ARBA00023139"/>
    </source>
</evidence>
<protein>
    <recommendedName>
        <fullName evidence="8">Penicillin-binding protein activator LpoA</fullName>
        <shortName evidence="8">PBP activator LpoA</shortName>
    </recommendedName>
</protein>
<dbReference type="Gene3D" id="1.25.40.650">
    <property type="match status" value="1"/>
</dbReference>
<comment type="caution">
    <text evidence="10">The sequence shown here is derived from an EMBL/GenBank/DDBJ whole genome shotgun (WGS) entry which is preliminary data.</text>
</comment>
<keyword evidence="12" id="KW-1185">Reference proteome</keyword>
<dbReference type="GO" id="GO:0009252">
    <property type="term" value="P:peptidoglycan biosynthetic process"/>
    <property type="evidence" value="ECO:0007669"/>
    <property type="project" value="UniProtKB-UniRule"/>
</dbReference>
<accession>A0A0J5P650</accession>
<evidence type="ECO:0000313" key="11">
    <source>
        <dbReference type="EMBL" id="TFV13151.1"/>
    </source>
</evidence>
<dbReference type="InterPro" id="IPR007443">
    <property type="entry name" value="LpoA"/>
</dbReference>